<evidence type="ECO:0000256" key="6">
    <source>
        <dbReference type="ARBA" id="ARBA00023157"/>
    </source>
</evidence>
<dbReference type="InterPro" id="IPR050392">
    <property type="entry name" value="Collagen/C1q_domain"/>
</dbReference>
<dbReference type="PANTHER" id="PTHR15427">
    <property type="entry name" value="EMILIN ELASTIN MICROFIBRIL INTERFACE-LOCATED PROTEIN ELASTIN MICROFIBRIL INTERFACER"/>
    <property type="match status" value="1"/>
</dbReference>
<keyword evidence="5" id="KW-0175">Coiled coil</keyword>
<evidence type="ECO:0008006" key="12">
    <source>
        <dbReference type="Google" id="ProtNLM"/>
    </source>
</evidence>
<comment type="subcellular location">
    <subcellularLocation>
        <location evidence="1">Secreted</location>
        <location evidence="1">Extracellular space</location>
        <location evidence="1">Extracellular matrix</location>
    </subcellularLocation>
</comment>
<dbReference type="InterPro" id="IPR008983">
    <property type="entry name" value="Tumour_necrosis_fac-like_dom"/>
</dbReference>
<sequence length="889" mass="96840">MVTEMEWRCCHGYSGDDCRDAPPAVAVADTKVTVGSGPRLTPSGMLPGGDRRDGEKIRQLEETIRSLTKDIHTMQTTISTITATPPAVTGNSVPAQPPMKDTIHHIQGRLDQLSNRSQVHDQALLHINHVMQETGGGNHVDGSRGGALPPGMRDHIHSLKEEILTQLERRVSLSCSSCQSGVEDLRRQQQHDRDRIGALEKLLGSLDQSLRQSVEVSRRETERSSACCRTVENLETRLASVEVRLSSTAGAYDGRVTEDKLNGRLREVEKRLNNTVRKAEQRCSNTGSSVKDTVQREVTQIRNAVLGRLDDHGFRIGKVEIDLTVLGDTVTDHSGRLGRLENTTSSMDQRLASVADICSEACGPGSEGRKTEDTVKTLEWRVVSNQEEIRKFDTKLQDLSVSGDSLLDRVTDLAEDVQKIQAVTGVDGEHINRILTEVETLGRGVERCAACDAVEQDLRRFANSTDRALAGCQEGLADLRRRLDSDGSACSQVEDLREEMRKDLHNHTGRLAEVLESLGSLNGSLQDVRWTLRENADVLVDLATADHDIIADVNTIQQDLKDHLEDSGLRLSGLSTQVEILRSDHLTEVGECRRSGEGLDRRLAGLEGITGRLDSVTAGLRSVKTGLNRHVSGLWRYVTGLNATVETQGSALHHLEEVQLVEVRSRVGALNTSLLRLEHEFKRFSAQDFMGPVGLPGPQGERGESGLQGPRGPEGKEGSQGTEGRLGPVGPPGLRGEEGTAGSDATVPRLSFSAALTREMGRSGTILFNKVFVNEDNVYDPKTGHFTAPVRGRYFFSATLTGHKNVKLEAVLSRSNRGVARADSAGYQPEGLEKPMEEARLLPGALAVFSLILPLEAGETVCVDLVTGKLAHASEPLTVFSGTLLYQTP</sequence>
<comment type="caution">
    <text evidence="10">The sequence shown here is derived from an EMBL/GenBank/DDBJ whole genome shotgun (WGS) entry which is preliminary data.</text>
</comment>
<accession>A0A9Q0INM0</accession>
<dbReference type="PROSITE" id="PS51041">
    <property type="entry name" value="EMI"/>
    <property type="match status" value="1"/>
</dbReference>
<dbReference type="Proteomes" id="UP001148018">
    <property type="component" value="Unassembled WGS sequence"/>
</dbReference>
<name>A0A9Q0INM0_9TELE</name>
<evidence type="ECO:0000256" key="4">
    <source>
        <dbReference type="ARBA" id="ARBA00022729"/>
    </source>
</evidence>
<feature type="domain" description="EMI" evidence="9">
    <location>
        <begin position="1"/>
        <end position="20"/>
    </location>
</feature>
<evidence type="ECO:0000259" key="9">
    <source>
        <dbReference type="PROSITE" id="PS51041"/>
    </source>
</evidence>
<evidence type="ECO:0000256" key="3">
    <source>
        <dbReference type="ARBA" id="ARBA00022530"/>
    </source>
</evidence>
<evidence type="ECO:0000256" key="1">
    <source>
        <dbReference type="ARBA" id="ARBA00004498"/>
    </source>
</evidence>
<organism evidence="10 11">
    <name type="scientific">Muraenolepis orangiensis</name>
    <name type="common">Patagonian moray cod</name>
    <dbReference type="NCBI Taxonomy" id="630683"/>
    <lineage>
        <taxon>Eukaryota</taxon>
        <taxon>Metazoa</taxon>
        <taxon>Chordata</taxon>
        <taxon>Craniata</taxon>
        <taxon>Vertebrata</taxon>
        <taxon>Euteleostomi</taxon>
        <taxon>Actinopterygii</taxon>
        <taxon>Neopterygii</taxon>
        <taxon>Teleostei</taxon>
        <taxon>Neoteleostei</taxon>
        <taxon>Acanthomorphata</taxon>
        <taxon>Zeiogadaria</taxon>
        <taxon>Gadariae</taxon>
        <taxon>Gadiformes</taxon>
        <taxon>Muraenolepidoidei</taxon>
        <taxon>Muraenolepididae</taxon>
        <taxon>Muraenolepis</taxon>
    </lineage>
</organism>
<dbReference type="Pfam" id="PF00386">
    <property type="entry name" value="C1q"/>
    <property type="match status" value="1"/>
</dbReference>
<dbReference type="AlphaFoldDB" id="A0A9Q0INM0"/>
<evidence type="ECO:0000256" key="7">
    <source>
        <dbReference type="SAM" id="MobiDB-lite"/>
    </source>
</evidence>
<keyword evidence="3" id="KW-0272">Extracellular matrix</keyword>
<gene>
    <name evidence="10" type="ORF">NHX12_026798</name>
</gene>
<feature type="compositionally biased region" description="Low complexity" evidence="7">
    <location>
        <begin position="723"/>
        <end position="734"/>
    </location>
</feature>
<keyword evidence="4" id="KW-0732">Signal</keyword>
<dbReference type="PANTHER" id="PTHR15427:SF1">
    <property type="entry name" value="EMILIN-1"/>
    <property type="match status" value="1"/>
</dbReference>
<evidence type="ECO:0000259" key="8">
    <source>
        <dbReference type="PROSITE" id="PS50871"/>
    </source>
</evidence>
<keyword evidence="2" id="KW-0964">Secreted</keyword>
<dbReference type="SUPFAM" id="SSF49842">
    <property type="entry name" value="TNF-like"/>
    <property type="match status" value="1"/>
</dbReference>
<evidence type="ECO:0000256" key="5">
    <source>
        <dbReference type="ARBA" id="ARBA00023054"/>
    </source>
</evidence>
<dbReference type="Pfam" id="PF01391">
    <property type="entry name" value="Collagen"/>
    <property type="match status" value="1"/>
</dbReference>
<dbReference type="InterPro" id="IPR011489">
    <property type="entry name" value="EMI_domain"/>
</dbReference>
<feature type="region of interest" description="Disordered" evidence="7">
    <location>
        <begin position="34"/>
        <end position="53"/>
    </location>
</feature>
<evidence type="ECO:0000256" key="2">
    <source>
        <dbReference type="ARBA" id="ARBA00022525"/>
    </source>
</evidence>
<dbReference type="PROSITE" id="PS50871">
    <property type="entry name" value="C1Q"/>
    <property type="match status" value="1"/>
</dbReference>
<dbReference type="InterPro" id="IPR008160">
    <property type="entry name" value="Collagen"/>
</dbReference>
<reference evidence="10" key="1">
    <citation type="submission" date="2022-07" db="EMBL/GenBank/DDBJ databases">
        <title>Chromosome-level genome of Muraenolepis orangiensis.</title>
        <authorList>
            <person name="Kim J."/>
        </authorList>
    </citation>
    <scope>NUCLEOTIDE SEQUENCE</scope>
    <source>
        <strain evidence="10">KU_S4_2022</strain>
        <tissue evidence="10">Muscle</tissue>
    </source>
</reference>
<evidence type="ECO:0000313" key="11">
    <source>
        <dbReference type="Proteomes" id="UP001148018"/>
    </source>
</evidence>
<protein>
    <recommendedName>
        <fullName evidence="12">EMILIN-1</fullName>
    </recommendedName>
</protein>
<dbReference type="EMBL" id="JANIIK010000042">
    <property type="protein sequence ID" value="KAJ3607287.1"/>
    <property type="molecule type" value="Genomic_DNA"/>
</dbReference>
<feature type="region of interest" description="Disordered" evidence="7">
    <location>
        <begin position="689"/>
        <end position="745"/>
    </location>
</feature>
<proteinExistence type="predicted"/>
<keyword evidence="11" id="KW-1185">Reference proteome</keyword>
<dbReference type="SMART" id="SM00110">
    <property type="entry name" value="C1Q"/>
    <property type="match status" value="1"/>
</dbReference>
<keyword evidence="6" id="KW-1015">Disulfide bond</keyword>
<dbReference type="OrthoDB" id="9944757at2759"/>
<feature type="domain" description="C1q" evidence="8">
    <location>
        <begin position="745"/>
        <end position="889"/>
    </location>
</feature>
<evidence type="ECO:0000313" key="10">
    <source>
        <dbReference type="EMBL" id="KAJ3607287.1"/>
    </source>
</evidence>
<dbReference type="InterPro" id="IPR001073">
    <property type="entry name" value="C1q_dom"/>
</dbReference>
<dbReference type="Gene3D" id="2.60.120.40">
    <property type="match status" value="1"/>
</dbReference>